<evidence type="ECO:0000259" key="1">
    <source>
        <dbReference type="SMART" id="SM00382"/>
    </source>
</evidence>
<dbReference type="SUPFAM" id="SSF52540">
    <property type="entry name" value="P-loop containing nucleoside triphosphate hydrolases"/>
    <property type="match status" value="1"/>
</dbReference>
<sequence length="361" mass="39705">MEFTDKDLAAGTDHACADEAQHPLGQFAINDTQHQEMLAGRVDDVEVLTRIALKGQSTVIYAAPNTGKTLVTLALLCEAVQNGRVSGKNIYYVNMDDTANGMLEKLMIVNQFGIQILGGDINGFSVSQFHLAMLRMIEDGSAKDSVIVLDTLKKFVDLMDKSNSSNFTNLVRRFVMKGGTLIALAHTNKNPGADGRRKHSGTSDVVDDFDAALMMELVEDGDTERVTVELSNFKKRSNLPEKSYCTYAKKGVNSYAEKFESVKMLNDAEVEAQRIAAQLSKDSEAISAIKDCLLNGVVKRMDIAKEVGKQTDISRRVVLEVLDRYAGTDTVLHQWSVRKGSHNAQIYSLMPNAAPVDNDEF</sequence>
<dbReference type="Gene3D" id="3.40.50.300">
    <property type="entry name" value="P-loop containing nucleotide triphosphate hydrolases"/>
    <property type="match status" value="1"/>
</dbReference>
<protein>
    <recommendedName>
        <fullName evidence="1">AAA+ ATPase domain-containing protein</fullName>
    </recommendedName>
</protein>
<organism evidence="2">
    <name type="scientific">bioreactor metagenome</name>
    <dbReference type="NCBI Taxonomy" id="1076179"/>
    <lineage>
        <taxon>unclassified sequences</taxon>
        <taxon>metagenomes</taxon>
        <taxon>ecological metagenomes</taxon>
    </lineage>
</organism>
<accession>A0A645AFB2</accession>
<name>A0A645AFB2_9ZZZZ</name>
<dbReference type="InterPro" id="IPR003593">
    <property type="entry name" value="AAA+_ATPase"/>
</dbReference>
<dbReference type="SMART" id="SM00382">
    <property type="entry name" value="AAA"/>
    <property type="match status" value="1"/>
</dbReference>
<dbReference type="EMBL" id="VSSQ01012067">
    <property type="protein sequence ID" value="MPM48364.1"/>
    <property type="molecule type" value="Genomic_DNA"/>
</dbReference>
<evidence type="ECO:0000313" key="2">
    <source>
        <dbReference type="EMBL" id="MPM48364.1"/>
    </source>
</evidence>
<comment type="caution">
    <text evidence="2">The sequence shown here is derived from an EMBL/GenBank/DDBJ whole genome shotgun (WGS) entry which is preliminary data.</text>
</comment>
<gene>
    <name evidence="2" type="ORF">SDC9_95088</name>
</gene>
<dbReference type="AlphaFoldDB" id="A0A645AFB2"/>
<reference evidence="2" key="1">
    <citation type="submission" date="2019-08" db="EMBL/GenBank/DDBJ databases">
        <authorList>
            <person name="Kucharzyk K."/>
            <person name="Murdoch R.W."/>
            <person name="Higgins S."/>
            <person name="Loffler F."/>
        </authorList>
    </citation>
    <scope>NUCLEOTIDE SEQUENCE</scope>
</reference>
<dbReference type="InterPro" id="IPR027417">
    <property type="entry name" value="P-loop_NTPase"/>
</dbReference>
<feature type="domain" description="AAA+ ATPase" evidence="1">
    <location>
        <begin position="54"/>
        <end position="219"/>
    </location>
</feature>
<proteinExistence type="predicted"/>